<protein>
    <recommendedName>
        <fullName evidence="3 7">Alpha-galactosidase</fullName>
        <ecNumber evidence="3 7">3.2.1.22</ecNumber>
    </recommendedName>
    <alternativeName>
        <fullName evidence="7">Melibiase</fullName>
    </alternativeName>
</protein>
<dbReference type="GO" id="GO:0004557">
    <property type="term" value="F:alpha-galactosidase activity"/>
    <property type="evidence" value="ECO:0007669"/>
    <property type="project" value="UniProtKB-EC"/>
</dbReference>
<comment type="similarity">
    <text evidence="2 7">Belongs to the glycosyl hydrolase 27 family.</text>
</comment>
<evidence type="ECO:0000256" key="6">
    <source>
        <dbReference type="ARBA" id="ARBA00023295"/>
    </source>
</evidence>
<comment type="caution">
    <text evidence="10">The sequence shown here is derived from an EMBL/GenBank/DDBJ whole genome shotgun (WGS) entry which is preliminary data.</text>
</comment>
<feature type="domain" description="Alpha galactosidase C-terminal" evidence="9">
    <location>
        <begin position="366"/>
        <end position="439"/>
    </location>
</feature>
<evidence type="ECO:0000256" key="5">
    <source>
        <dbReference type="ARBA" id="ARBA00022801"/>
    </source>
</evidence>
<gene>
    <name evidence="10" type="ORF">LTR09_008557</name>
</gene>
<evidence type="ECO:0000256" key="2">
    <source>
        <dbReference type="ARBA" id="ARBA00009743"/>
    </source>
</evidence>
<dbReference type="InterPro" id="IPR002241">
    <property type="entry name" value="Glyco_hydro_27"/>
</dbReference>
<dbReference type="InterPro" id="IPR013780">
    <property type="entry name" value="Glyco_hydro_b"/>
</dbReference>
<comment type="catalytic activity">
    <reaction evidence="1 7">
        <text>Hydrolysis of terminal, non-reducing alpha-D-galactose residues in alpha-D-galactosides, including galactose oligosaccharides, galactomannans and galactolipids.</text>
        <dbReference type="EC" id="3.2.1.22"/>
    </reaction>
</comment>
<dbReference type="SUPFAM" id="SSF51445">
    <property type="entry name" value="(Trans)glycosidases"/>
    <property type="match status" value="1"/>
</dbReference>
<dbReference type="Gene3D" id="3.20.20.70">
    <property type="entry name" value="Aldolase class I"/>
    <property type="match status" value="1"/>
</dbReference>
<dbReference type="EC" id="3.2.1.22" evidence="3 7"/>
<dbReference type="Pfam" id="PF16499">
    <property type="entry name" value="Melibiase_2"/>
    <property type="match status" value="2"/>
</dbReference>
<keyword evidence="7" id="KW-1015">Disulfide bond</keyword>
<dbReference type="PRINTS" id="PR00740">
    <property type="entry name" value="GLHYDRLASE27"/>
</dbReference>
<dbReference type="InterPro" id="IPR017853">
    <property type="entry name" value="GH"/>
</dbReference>
<feature type="chain" id="PRO_5042472318" description="Alpha-galactosidase" evidence="8">
    <location>
        <begin position="17"/>
        <end position="444"/>
    </location>
</feature>
<evidence type="ECO:0000256" key="7">
    <source>
        <dbReference type="RuleBase" id="RU361168"/>
    </source>
</evidence>
<evidence type="ECO:0000256" key="3">
    <source>
        <dbReference type="ARBA" id="ARBA00012755"/>
    </source>
</evidence>
<feature type="signal peptide" evidence="8">
    <location>
        <begin position="1"/>
        <end position="16"/>
    </location>
</feature>
<sequence>MKISVAVLSALPFAVGYTLPDGTGRLPALGWNSWNAYACDINADKIMTAANAMISKGFLAAGYNYVIQDDCWSIKTGRDDTTHEIMPDTTKFPDGIKGIADKIHDLGFKYGIYSSAGLETCGGYPASLGYEQVDAATFAAWGVDYLKYDNCGVPDYWYPNCTACNPDPSYNEPVGENGTCVSGSQQFSYGPLCDFEWPVDGRNYSQSLTALRHRIMHNALIEHNRTILFSLCEWGTDEVWTWGNTTGQSWRMSNDIFNNWESVARILNMNSFLTNYADFGGHNDPDMLEIGNGILTDPEERTHFAMWALMKSPLLMGTDVTKLTQAQIDILQNKHLLAFNQDPVYGKPAAPYKWGTNPDWTYNATNPAEFWSGASSQGTMVAMVNTLNETKTMTAEFDEVPELGDGSYQVVNAWNSKKLGCKKGSVKMTLAPHDTAVLLFKKKC</sequence>
<evidence type="ECO:0000313" key="11">
    <source>
        <dbReference type="Proteomes" id="UP001271007"/>
    </source>
</evidence>
<proteinExistence type="inferred from homology"/>
<evidence type="ECO:0000256" key="4">
    <source>
        <dbReference type="ARBA" id="ARBA00022729"/>
    </source>
</evidence>
<dbReference type="PANTHER" id="PTHR11452">
    <property type="entry name" value="ALPHA-GALACTOSIDASE/ALPHA-N-ACETYLGALACTOSAMINIDASE"/>
    <property type="match status" value="1"/>
</dbReference>
<evidence type="ECO:0000256" key="8">
    <source>
        <dbReference type="SAM" id="SignalP"/>
    </source>
</evidence>
<dbReference type="Proteomes" id="UP001271007">
    <property type="component" value="Unassembled WGS sequence"/>
</dbReference>
<dbReference type="Pfam" id="PF17801">
    <property type="entry name" value="Melibiase_C"/>
    <property type="match status" value="1"/>
</dbReference>
<keyword evidence="5 7" id="KW-0378">Hydrolase</keyword>
<dbReference type="AlphaFoldDB" id="A0AAJ0DHC1"/>
<organism evidence="10 11">
    <name type="scientific">Extremus antarcticus</name>
    <dbReference type="NCBI Taxonomy" id="702011"/>
    <lineage>
        <taxon>Eukaryota</taxon>
        <taxon>Fungi</taxon>
        <taxon>Dikarya</taxon>
        <taxon>Ascomycota</taxon>
        <taxon>Pezizomycotina</taxon>
        <taxon>Dothideomycetes</taxon>
        <taxon>Dothideomycetidae</taxon>
        <taxon>Mycosphaerellales</taxon>
        <taxon>Extremaceae</taxon>
        <taxon>Extremus</taxon>
    </lineage>
</organism>
<keyword evidence="11" id="KW-1185">Reference proteome</keyword>
<dbReference type="Gene3D" id="2.60.40.1180">
    <property type="entry name" value="Golgi alpha-mannosidase II"/>
    <property type="match status" value="1"/>
</dbReference>
<evidence type="ECO:0000259" key="9">
    <source>
        <dbReference type="Pfam" id="PF17801"/>
    </source>
</evidence>
<dbReference type="GO" id="GO:0005975">
    <property type="term" value="P:carbohydrate metabolic process"/>
    <property type="evidence" value="ECO:0007669"/>
    <property type="project" value="InterPro"/>
</dbReference>
<keyword evidence="6 7" id="KW-0326">Glycosidase</keyword>
<dbReference type="InterPro" id="IPR041233">
    <property type="entry name" value="Melibiase_C"/>
</dbReference>
<name>A0AAJ0DHC1_9PEZI</name>
<dbReference type="PANTHER" id="PTHR11452:SF61">
    <property type="entry name" value="ALPHA-GALACTOSIDASE B-RELATED"/>
    <property type="match status" value="1"/>
</dbReference>
<dbReference type="SUPFAM" id="SSF51011">
    <property type="entry name" value="Glycosyl hydrolase domain"/>
    <property type="match status" value="1"/>
</dbReference>
<keyword evidence="4 8" id="KW-0732">Signal</keyword>
<evidence type="ECO:0000256" key="1">
    <source>
        <dbReference type="ARBA" id="ARBA00001255"/>
    </source>
</evidence>
<dbReference type="InterPro" id="IPR013785">
    <property type="entry name" value="Aldolase_TIM"/>
</dbReference>
<dbReference type="EMBL" id="JAWDJX010000034">
    <property type="protein sequence ID" value="KAK3050168.1"/>
    <property type="molecule type" value="Genomic_DNA"/>
</dbReference>
<evidence type="ECO:0000313" key="10">
    <source>
        <dbReference type="EMBL" id="KAK3050168.1"/>
    </source>
</evidence>
<accession>A0AAJ0DHC1</accession>
<reference evidence="10" key="1">
    <citation type="submission" date="2023-04" db="EMBL/GenBank/DDBJ databases">
        <title>Black Yeasts Isolated from many extreme environments.</title>
        <authorList>
            <person name="Coleine C."/>
            <person name="Stajich J.E."/>
            <person name="Selbmann L."/>
        </authorList>
    </citation>
    <scope>NUCLEOTIDE SEQUENCE</scope>
    <source>
        <strain evidence="10">CCFEE 5312</strain>
    </source>
</reference>
<dbReference type="CDD" id="cd14792">
    <property type="entry name" value="GH27"/>
    <property type="match status" value="1"/>
</dbReference>